<feature type="transmembrane region" description="Helical" evidence="7">
    <location>
        <begin position="241"/>
        <end position="264"/>
    </location>
</feature>
<protein>
    <recommendedName>
        <fullName evidence="10">Undecaprenyl/decaprenyl-phosphate alpha-N-acetylglucosaminyl 1-phosphate transferase</fullName>
    </recommendedName>
</protein>
<name>A0ABW2LAF2_9BACT</name>
<feature type="transmembrane region" description="Helical" evidence="7">
    <location>
        <begin position="448"/>
        <end position="468"/>
    </location>
</feature>
<reference evidence="9" key="1">
    <citation type="journal article" date="2019" name="Int. J. Syst. Evol. Microbiol.">
        <title>The Global Catalogue of Microorganisms (GCM) 10K type strain sequencing project: providing services to taxonomists for standard genome sequencing and annotation.</title>
        <authorList>
            <consortium name="The Broad Institute Genomics Platform"/>
            <consortium name="The Broad Institute Genome Sequencing Center for Infectious Disease"/>
            <person name="Wu L."/>
            <person name="Ma J."/>
        </authorList>
    </citation>
    <scope>NUCLEOTIDE SEQUENCE [LARGE SCALE GENOMIC DNA]</scope>
    <source>
        <strain evidence="9">CGMCC 4.1467</strain>
    </source>
</reference>
<dbReference type="InterPro" id="IPR000715">
    <property type="entry name" value="Glycosyl_transferase_4"/>
</dbReference>
<gene>
    <name evidence="8" type="ORF">ACFQY0_13130</name>
</gene>
<keyword evidence="5 7" id="KW-1133">Transmembrane helix</keyword>
<keyword evidence="9" id="KW-1185">Reference proteome</keyword>
<feature type="transmembrane region" description="Helical" evidence="7">
    <location>
        <begin position="166"/>
        <end position="185"/>
    </location>
</feature>
<evidence type="ECO:0000256" key="2">
    <source>
        <dbReference type="ARBA" id="ARBA00022475"/>
    </source>
</evidence>
<feature type="transmembrane region" description="Helical" evidence="7">
    <location>
        <begin position="82"/>
        <end position="100"/>
    </location>
</feature>
<accession>A0ABW2LAF2</accession>
<dbReference type="InterPro" id="IPR018480">
    <property type="entry name" value="PNAcMuramoyl-5peptid_Trfase_CS"/>
</dbReference>
<feature type="transmembrane region" description="Helical" evidence="7">
    <location>
        <begin position="332"/>
        <end position="352"/>
    </location>
</feature>
<organism evidence="8 9">
    <name type="scientific">Haloferula chungangensis</name>
    <dbReference type="NCBI Taxonomy" id="1048331"/>
    <lineage>
        <taxon>Bacteria</taxon>
        <taxon>Pseudomonadati</taxon>
        <taxon>Verrucomicrobiota</taxon>
        <taxon>Verrucomicrobiia</taxon>
        <taxon>Verrucomicrobiales</taxon>
        <taxon>Verrucomicrobiaceae</taxon>
        <taxon>Haloferula</taxon>
    </lineage>
</organism>
<feature type="transmembrane region" description="Helical" evidence="7">
    <location>
        <begin position="409"/>
        <end position="428"/>
    </location>
</feature>
<keyword evidence="6 7" id="KW-0472">Membrane</keyword>
<evidence type="ECO:0000256" key="4">
    <source>
        <dbReference type="ARBA" id="ARBA00022692"/>
    </source>
</evidence>
<keyword evidence="2" id="KW-1003">Cell membrane</keyword>
<evidence type="ECO:0000256" key="5">
    <source>
        <dbReference type="ARBA" id="ARBA00022989"/>
    </source>
</evidence>
<feature type="transmembrane region" description="Helical" evidence="7">
    <location>
        <begin position="191"/>
        <end position="207"/>
    </location>
</feature>
<feature type="transmembrane region" description="Helical" evidence="7">
    <location>
        <begin position="474"/>
        <end position="497"/>
    </location>
</feature>
<sequence>MTAPLISWLILIGLLPLAIGLTRLMIYLAPKLGLIDTPSERRIHKTVIPRAGGIAVYITAMIGLSLLYLTGHPFSDRIDANWMIHFALASGIIFVIGVIDDRRGMSAWIKLGGQVLAAMVLFLHQRGDAGNIMGFEVPLIVDLGIHVAWTVLLVNAFNLIDGMDGLCAGLGIISLTIISVFIVVTSSVSDAFLAGVMIMALAGFLRYNFPPARIFLGDTGSMLIGFFIASVGASVVSKHTVMAGILLPLLVGGVPLLDVALAIWRRGAKRIAQSKPGQAAIRIFDPDCEHLHHRILGWGFTHRQAVGLIYGIASLISLLALVPVLGGANMTTISAMLLMMLVLIGLRYIAPIEFMASGQGLRAMVRRPRSSRIMVLAYFLYDVTVLSIAAFTATWLVSKSLREDALSETALSSGMIFVFCSIIALRLARAHARRWTRASVHDFAETLLWLYCGIGFSFGLQAMTHADFSYRSAVFHLSAGVIATALILIPRSLGFFLQEGVIDTMHRKRRLTGKRSQRTTILYGAGDLGELFICHLRLSQPEAWAKDHFIGFLDDSEELSGRRMRGFPILGTLNQLPAIVEKTGANSILVTSSVLSAYKRKELSECCEDLDIELRHWQPDLEPGLIRSPDVPIKPEISVPVSPKKNFTAEVQTADLNQPTY</sequence>
<evidence type="ECO:0000256" key="7">
    <source>
        <dbReference type="SAM" id="Phobius"/>
    </source>
</evidence>
<feature type="transmembrane region" description="Helical" evidence="7">
    <location>
        <begin position="305"/>
        <end position="326"/>
    </location>
</feature>
<feature type="transmembrane region" description="Helical" evidence="7">
    <location>
        <begin position="137"/>
        <end position="159"/>
    </location>
</feature>
<dbReference type="Proteomes" id="UP001596472">
    <property type="component" value="Unassembled WGS sequence"/>
</dbReference>
<dbReference type="Pfam" id="PF00953">
    <property type="entry name" value="Glycos_transf_4"/>
    <property type="match status" value="1"/>
</dbReference>
<evidence type="ECO:0000313" key="9">
    <source>
        <dbReference type="Proteomes" id="UP001596472"/>
    </source>
</evidence>
<evidence type="ECO:0000256" key="3">
    <source>
        <dbReference type="ARBA" id="ARBA00022679"/>
    </source>
</evidence>
<evidence type="ECO:0000313" key="8">
    <source>
        <dbReference type="EMBL" id="MFC7338130.1"/>
    </source>
</evidence>
<evidence type="ECO:0000256" key="1">
    <source>
        <dbReference type="ARBA" id="ARBA00004651"/>
    </source>
</evidence>
<evidence type="ECO:0000256" key="6">
    <source>
        <dbReference type="ARBA" id="ARBA00023136"/>
    </source>
</evidence>
<dbReference type="CDD" id="cd06853">
    <property type="entry name" value="GT_WecA_like"/>
    <property type="match status" value="1"/>
</dbReference>
<evidence type="ECO:0008006" key="10">
    <source>
        <dbReference type="Google" id="ProtNLM"/>
    </source>
</evidence>
<feature type="transmembrane region" description="Helical" evidence="7">
    <location>
        <begin position="107"/>
        <end position="125"/>
    </location>
</feature>
<dbReference type="Gene3D" id="3.40.50.720">
    <property type="entry name" value="NAD(P)-binding Rossmann-like Domain"/>
    <property type="match status" value="1"/>
</dbReference>
<proteinExistence type="predicted"/>
<dbReference type="EMBL" id="JBHTBS010000006">
    <property type="protein sequence ID" value="MFC7338130.1"/>
    <property type="molecule type" value="Genomic_DNA"/>
</dbReference>
<keyword evidence="3" id="KW-0808">Transferase</keyword>
<feature type="transmembrane region" description="Helical" evidence="7">
    <location>
        <begin position="6"/>
        <end position="26"/>
    </location>
</feature>
<dbReference type="PANTHER" id="PTHR22926">
    <property type="entry name" value="PHOSPHO-N-ACETYLMURAMOYL-PENTAPEPTIDE-TRANSFERASE"/>
    <property type="match status" value="1"/>
</dbReference>
<feature type="transmembrane region" description="Helical" evidence="7">
    <location>
        <begin position="214"/>
        <end position="235"/>
    </location>
</feature>
<comment type="subcellular location">
    <subcellularLocation>
        <location evidence="1">Cell membrane</location>
        <topology evidence="1">Multi-pass membrane protein</topology>
    </subcellularLocation>
</comment>
<dbReference type="PROSITE" id="PS01348">
    <property type="entry name" value="MRAY_2"/>
    <property type="match status" value="1"/>
</dbReference>
<dbReference type="RefSeq" id="WP_379713103.1">
    <property type="nucleotide sequence ID" value="NZ_JBHTBS010000006.1"/>
</dbReference>
<keyword evidence="4 7" id="KW-0812">Transmembrane</keyword>
<dbReference type="PANTHER" id="PTHR22926:SF3">
    <property type="entry name" value="UNDECAPRENYL-PHOSPHATE ALPHA-N-ACETYLGLUCOSAMINYL 1-PHOSPHATE TRANSFERASE"/>
    <property type="match status" value="1"/>
</dbReference>
<comment type="caution">
    <text evidence="8">The sequence shown here is derived from an EMBL/GenBank/DDBJ whole genome shotgun (WGS) entry which is preliminary data.</text>
</comment>
<feature type="transmembrane region" description="Helical" evidence="7">
    <location>
        <begin position="47"/>
        <end position="70"/>
    </location>
</feature>
<feature type="transmembrane region" description="Helical" evidence="7">
    <location>
        <begin position="373"/>
        <end position="397"/>
    </location>
</feature>